<proteinExistence type="predicted"/>
<dbReference type="Proteomes" id="UP000039865">
    <property type="component" value="Unassembled WGS sequence"/>
</dbReference>
<dbReference type="OrthoDB" id="289513at2759"/>
<keyword evidence="1" id="KW-0732">Signal</keyword>
<evidence type="ECO:0000256" key="1">
    <source>
        <dbReference type="SAM" id="SignalP"/>
    </source>
</evidence>
<dbReference type="AlphaFoldDB" id="A0A077ZUU6"/>
<reference evidence="2 3" key="1">
    <citation type="submission" date="2014-06" db="EMBL/GenBank/DDBJ databases">
        <authorList>
            <person name="Swart Estienne"/>
        </authorList>
    </citation>
    <scope>NUCLEOTIDE SEQUENCE [LARGE SCALE GENOMIC DNA]</scope>
    <source>
        <strain evidence="2 3">130c</strain>
    </source>
</reference>
<dbReference type="PANTHER" id="PTHR13833:SF71">
    <property type="entry name" value="NHL DOMAIN-CONTAINING PROTEIN"/>
    <property type="match status" value="1"/>
</dbReference>
<protein>
    <submittedName>
        <fullName evidence="2">Uncharacterized protein</fullName>
    </submittedName>
</protein>
<feature type="chain" id="PRO_5001728962" evidence="1">
    <location>
        <begin position="21"/>
        <end position="371"/>
    </location>
</feature>
<evidence type="ECO:0000313" key="2">
    <source>
        <dbReference type="EMBL" id="CDW73314.1"/>
    </source>
</evidence>
<feature type="signal peptide" evidence="1">
    <location>
        <begin position="1"/>
        <end position="20"/>
    </location>
</feature>
<keyword evidence="3" id="KW-1185">Reference proteome</keyword>
<name>A0A077ZUU6_STYLE</name>
<dbReference type="OMA" id="FIRMITL"/>
<dbReference type="PANTHER" id="PTHR13833">
    <property type="match status" value="1"/>
</dbReference>
<evidence type="ECO:0000313" key="3">
    <source>
        <dbReference type="Proteomes" id="UP000039865"/>
    </source>
</evidence>
<dbReference type="EMBL" id="CCKQ01002226">
    <property type="protein sequence ID" value="CDW73314.1"/>
    <property type="molecule type" value="Genomic_DNA"/>
</dbReference>
<dbReference type="InterPro" id="IPR011042">
    <property type="entry name" value="6-blade_b-propeller_TolB-like"/>
</dbReference>
<accession>A0A077ZUU6</accession>
<dbReference type="Gene3D" id="2.120.10.30">
    <property type="entry name" value="TolB, C-terminal domain"/>
    <property type="match status" value="2"/>
</dbReference>
<organism evidence="2 3">
    <name type="scientific">Stylonychia lemnae</name>
    <name type="common">Ciliate</name>
    <dbReference type="NCBI Taxonomy" id="5949"/>
    <lineage>
        <taxon>Eukaryota</taxon>
        <taxon>Sar</taxon>
        <taxon>Alveolata</taxon>
        <taxon>Ciliophora</taxon>
        <taxon>Intramacronucleata</taxon>
        <taxon>Spirotrichea</taxon>
        <taxon>Stichotrichia</taxon>
        <taxon>Sporadotrichida</taxon>
        <taxon>Oxytrichidae</taxon>
        <taxon>Stylonychinae</taxon>
        <taxon>Stylonychia</taxon>
    </lineage>
</organism>
<sequence length="371" mass="42301">MNSLIELSIISLLFLRATKCLDSPGPFNNYYTIPFYYGARTDERNVKTVIMNDEPSLFFWSYNYNVDYRNNLWVADKQQSTIFYISKEQATWNAIFKVSGTDGVTGDRDGNIAKATFNHPSSICVYDANTTRILQSDNLKPVLLNNPPSDFCKKSITMDNYQECGVLVDESLEMVTMNHSLIKYVPFIELTKEQKNFSYSNTEPRKVYIADKMNHCIRRLDVSKAEVSTFAGICGKAGFKDGLLGQNMLTRPELVGVDAHGIIFIYDAGNNYIRMIDKDGYMHTLIQGACKEDPNTIPPKIPFQLKLRAMICYKTWIKTSGQPDSHLIGTGVTKNTECLDDHYVNCKNIQPRPLIMEKNFTVIQFNNKRDL</sequence>
<dbReference type="InParanoid" id="A0A077ZUU6"/>
<dbReference type="SUPFAM" id="SSF63825">
    <property type="entry name" value="YWTD domain"/>
    <property type="match status" value="1"/>
</dbReference>
<gene>
    <name evidence="2" type="primary">Contig15503.g16517</name>
    <name evidence="2" type="ORF">STYLEM_2290</name>
</gene>